<organism evidence="1 2">
    <name type="scientific">Candidatus Neomicrothrix parvicella RN1</name>
    <dbReference type="NCBI Taxonomy" id="1229780"/>
    <lineage>
        <taxon>Bacteria</taxon>
        <taxon>Bacillati</taxon>
        <taxon>Actinomycetota</taxon>
        <taxon>Acidimicrobiia</taxon>
        <taxon>Acidimicrobiales</taxon>
        <taxon>Microthrixaceae</taxon>
        <taxon>Candidatus Neomicrothrix</taxon>
    </lineage>
</organism>
<dbReference type="eggNOG" id="ENOG5034AGC">
    <property type="taxonomic scope" value="Bacteria"/>
</dbReference>
<sequence>MGGSKSAHVLRFAVVDGTGRSSASWKLWTGNGRKMDETYLAPRAIGGDLKLSLHADGYCQLGPDRGVRNRSAPGDREALNRWRVDPNVMPRVIALVEFHRAQLREGVPDIGVTHVGIEPGEQGLLLAVMVVEDDSSVQGMVEDGLRFLGSLERSTRGIVALMGAPLEVVGDVSNQVMAFTQEATSGWTMPTDPWSIPFGWVVRPHDDDKPPVIVEFAAEDGELETRSQPLRDFAGDIGDWDDLPISAHEESCAAIAVHSDRSEVLYQNHHSRCQHDHLMAEVESVLDGFRRRGPDAGWDLIGPDSEPDSQIWVTQIVTDAARKRMLDASRPSLGAD</sequence>
<dbReference type="OrthoDB" id="4569607at2"/>
<dbReference type="EMBL" id="CANL01000057">
    <property type="protein sequence ID" value="CCM65216.1"/>
    <property type="molecule type" value="Genomic_DNA"/>
</dbReference>
<accession>R4Z6C9</accession>
<gene>
    <name evidence="1" type="ORF">BN381_600030</name>
</gene>
<reference evidence="1 2" key="1">
    <citation type="journal article" date="2013" name="ISME J.">
        <title>Metabolic model for the filamentous 'Candidatus Microthrix parvicella' based on genomic and metagenomic analyses.</title>
        <authorList>
            <person name="Jon McIlroy S."/>
            <person name="Kristiansen R."/>
            <person name="Albertsen M."/>
            <person name="Michael Karst S."/>
            <person name="Rossetti S."/>
            <person name="Lund Nielsen J."/>
            <person name="Tandoi V."/>
            <person name="James Seviour R."/>
            <person name="Nielsen P.H."/>
        </authorList>
    </citation>
    <scope>NUCLEOTIDE SEQUENCE [LARGE SCALE GENOMIC DNA]</scope>
    <source>
        <strain evidence="1 2">RN1</strain>
    </source>
</reference>
<evidence type="ECO:0000313" key="2">
    <source>
        <dbReference type="Proteomes" id="UP000018291"/>
    </source>
</evidence>
<protein>
    <submittedName>
        <fullName evidence="1">Uncharacterized protein</fullName>
    </submittedName>
</protein>
<dbReference type="AlphaFoldDB" id="R4Z6C9"/>
<dbReference type="Proteomes" id="UP000018291">
    <property type="component" value="Unassembled WGS sequence"/>
</dbReference>
<name>R4Z6C9_9ACTN</name>
<dbReference type="HOGENOM" id="CLU_825932_0_0_11"/>
<evidence type="ECO:0000313" key="1">
    <source>
        <dbReference type="EMBL" id="CCM65216.1"/>
    </source>
</evidence>
<proteinExistence type="predicted"/>
<dbReference type="RefSeq" id="WP_012229731.1">
    <property type="nucleotide sequence ID" value="NZ_HG422565.1"/>
</dbReference>
<comment type="caution">
    <text evidence="1">The sequence shown here is derived from an EMBL/GenBank/DDBJ whole genome shotgun (WGS) entry which is preliminary data.</text>
</comment>
<keyword evidence="2" id="KW-1185">Reference proteome</keyword>